<dbReference type="EMBL" id="CABIKO010000549">
    <property type="protein sequence ID" value="VVA37566.1"/>
    <property type="molecule type" value="Genomic_DNA"/>
</dbReference>
<dbReference type="InterPro" id="IPR032675">
    <property type="entry name" value="LRR_dom_sf"/>
</dbReference>
<sequence length="442" mass="49053">MPVNIESLDLSKTAVKELPSSVWSLEKLCSLNVNHCKALEKLPSNSCNLKVSGTFSLNGCVSLGEFSELPRYTSYLDLSKTAIKELPSSLESLFGLTSIRLFACGSLLSLSTSIHKLKSREILDLQLCSEFQYFPEILKPMEHLTSLSLSSTAVKVLPSSIGNLIGLRKLDLHHCGDLEVVPNSIYSTSNLETLNFHGCWCLGKLPPVSVDQVRLLSLKELILAECGIKEIPDALVCLTSLCSFDLKDTEIKSIPASIKQAAQPSSLCLTYCQSLESLPELPPLLQCLEAGRCTSLKKVSSSRTALTQDFLGFALSVVVYINNNAGWLDCGYKYIFDIGCKYNFKTSNGESHEINHPFYSPYPYVRTSVDSHELFVWWYNNVFQVVGGAEIPTAFYKLVIEASVDFSLKQDRRKPFPELEVVNCGICLLYAQDAEIIKQRNL</sequence>
<dbReference type="Gramene" id="VVA37566">
    <property type="protein sequence ID" value="VVA37566"/>
    <property type="gene ID" value="Prudul26B004523"/>
</dbReference>
<evidence type="ECO:0000313" key="3">
    <source>
        <dbReference type="EMBL" id="VVA37566.1"/>
    </source>
</evidence>
<dbReference type="Gene3D" id="3.80.10.10">
    <property type="entry name" value="Ribonuclease Inhibitor"/>
    <property type="match status" value="2"/>
</dbReference>
<evidence type="ECO:0000256" key="1">
    <source>
        <dbReference type="ARBA" id="ARBA00022821"/>
    </source>
</evidence>
<dbReference type="AlphaFoldDB" id="A0A5E4GCX1"/>
<evidence type="ECO:0000313" key="4">
    <source>
        <dbReference type="Proteomes" id="UP000327085"/>
    </source>
</evidence>
<keyword evidence="1" id="KW-0611">Plant defense</keyword>
<dbReference type="PANTHER" id="PTHR47186:SF3">
    <property type="entry name" value="OS09G0267800 PROTEIN"/>
    <property type="match status" value="1"/>
</dbReference>
<organism evidence="3 4">
    <name type="scientific">Prunus dulcis</name>
    <name type="common">Almond</name>
    <name type="synonym">Amygdalus dulcis</name>
    <dbReference type="NCBI Taxonomy" id="3755"/>
    <lineage>
        <taxon>Eukaryota</taxon>
        <taxon>Viridiplantae</taxon>
        <taxon>Streptophyta</taxon>
        <taxon>Embryophyta</taxon>
        <taxon>Tracheophyta</taxon>
        <taxon>Spermatophyta</taxon>
        <taxon>Magnoliopsida</taxon>
        <taxon>eudicotyledons</taxon>
        <taxon>Gunneridae</taxon>
        <taxon>Pentapetalae</taxon>
        <taxon>rosids</taxon>
        <taxon>fabids</taxon>
        <taxon>Rosales</taxon>
        <taxon>Rosaceae</taxon>
        <taxon>Amygdaloideae</taxon>
        <taxon>Amygdaleae</taxon>
        <taxon>Prunus</taxon>
    </lineage>
</organism>
<dbReference type="OMA" id="VVNCGIC"/>
<proteinExistence type="predicted"/>
<reference evidence="4" key="1">
    <citation type="journal article" date="2020" name="Plant J.">
        <title>Transposons played a major role in the diversification between the closely related almond and peach genomes: results from the almond genome sequence.</title>
        <authorList>
            <person name="Alioto T."/>
            <person name="Alexiou K.G."/>
            <person name="Bardil A."/>
            <person name="Barteri F."/>
            <person name="Castanera R."/>
            <person name="Cruz F."/>
            <person name="Dhingra A."/>
            <person name="Duval H."/>
            <person name="Fernandez I Marti A."/>
            <person name="Frias L."/>
            <person name="Galan B."/>
            <person name="Garcia J.L."/>
            <person name="Howad W."/>
            <person name="Gomez-Garrido J."/>
            <person name="Gut M."/>
            <person name="Julca I."/>
            <person name="Morata J."/>
            <person name="Puigdomenech P."/>
            <person name="Ribeca P."/>
            <person name="Rubio Cabetas M.J."/>
            <person name="Vlasova A."/>
            <person name="Wirthensohn M."/>
            <person name="Garcia-Mas J."/>
            <person name="Gabaldon T."/>
            <person name="Casacuberta J.M."/>
            <person name="Arus P."/>
        </authorList>
    </citation>
    <scope>NUCLEOTIDE SEQUENCE [LARGE SCALE GENOMIC DNA]</scope>
    <source>
        <strain evidence="4">cv. Texas</strain>
    </source>
</reference>
<feature type="domain" description="Disease resistance protein RPS4B/Roq1-like leucine-rich repeats" evidence="2">
    <location>
        <begin position="117"/>
        <end position="302"/>
    </location>
</feature>
<dbReference type="Proteomes" id="UP000327085">
    <property type="component" value="Chromosome 1"/>
</dbReference>
<evidence type="ECO:0000259" key="2">
    <source>
        <dbReference type="Pfam" id="PF23286"/>
    </source>
</evidence>
<dbReference type="InterPro" id="IPR058546">
    <property type="entry name" value="RPS4B/Roq1-like_LRR"/>
</dbReference>
<dbReference type="PANTHER" id="PTHR47186">
    <property type="entry name" value="LEUCINE-RICH REPEAT-CONTAINING PROTEIN 57"/>
    <property type="match status" value="1"/>
</dbReference>
<protein>
    <submittedName>
        <fullName evidence="3">PREDICTED: TMV resistance</fullName>
    </submittedName>
</protein>
<accession>A0A5E4GCX1</accession>
<gene>
    <name evidence="3" type="ORF">ALMOND_2B004523</name>
</gene>
<name>A0A5E4GCX1_PRUDU</name>
<dbReference type="InParanoid" id="A0A5E4GCX1"/>
<dbReference type="Pfam" id="PF23286">
    <property type="entry name" value="LRR_13"/>
    <property type="match status" value="1"/>
</dbReference>
<dbReference type="SUPFAM" id="SSF52058">
    <property type="entry name" value="L domain-like"/>
    <property type="match status" value="1"/>
</dbReference>